<dbReference type="SUPFAM" id="SSF51604">
    <property type="entry name" value="Enolase C-terminal domain-like"/>
    <property type="match status" value="1"/>
</dbReference>
<sequence length="425" mass="45172">MQIRRVVAIQVLDSRGNPTIRVSLTDDGGREFVAGVPAGASTGTREAKELRDGDPNRFGGRGVSRAVEHVNDEIAELVTAQAWTRLADLDDALRSLDGTTDKSRLGANAIVGVSMAAARAFAHDRREPLYRYLSSLTRTALRLPVPHFNVLNGGAHAANALDFQEFMIAPIGAPCYAEALRWGAEVYASLRSELRRVGLTSGLGDEGGFAPDIADPRRACELLVAAIGNTGLNAGSEGVALAIDPAANGFFDGSSYSLDGKEMSPSALVEFYRGLIDEFPVWSLEDGCAEGDDEGWQLLTRELGDVVQLVGDDIFVTDPETIRAAADADLANAALIKVNQIGTVSETLDALSVCRERGYAAMISHRSGETPDSFIADLAVGSGCGLIKSGAPARGERVAKYNRLLEIAAQENDVPYGLAVLRVDR</sequence>
<dbReference type="PIRSF" id="PIRSF001400">
    <property type="entry name" value="Enolase"/>
    <property type="match status" value="1"/>
</dbReference>
<dbReference type="InterPro" id="IPR020810">
    <property type="entry name" value="Enolase_C"/>
</dbReference>
<dbReference type="EMBL" id="BMCS01000001">
    <property type="protein sequence ID" value="GGF10467.1"/>
    <property type="molecule type" value="Genomic_DNA"/>
</dbReference>
<feature type="active site" description="Proton acceptor" evidence="9">
    <location>
        <position position="337"/>
    </location>
</feature>
<feature type="domain" description="Enolase N-terminal" evidence="11">
    <location>
        <begin position="3"/>
        <end position="133"/>
    </location>
</feature>
<feature type="binding site" evidence="9">
    <location>
        <position position="285"/>
    </location>
    <ligand>
        <name>Mg(2+)</name>
        <dbReference type="ChEBI" id="CHEBI:18420"/>
    </ligand>
</feature>
<dbReference type="SFLD" id="SFLDS00001">
    <property type="entry name" value="Enolase"/>
    <property type="match status" value="1"/>
</dbReference>
<evidence type="ECO:0000256" key="2">
    <source>
        <dbReference type="ARBA" id="ARBA00009604"/>
    </source>
</evidence>
<name>A0ABQ1U673_9NOCA</name>
<dbReference type="EC" id="4.2.1.11" evidence="3 9"/>
<feature type="binding site" evidence="9">
    <location>
        <position position="312"/>
    </location>
    <ligand>
        <name>Mg(2+)</name>
        <dbReference type="ChEBI" id="CHEBI:18420"/>
    </ligand>
</feature>
<comment type="catalytic activity">
    <reaction evidence="9">
        <text>(2R)-2-phosphoglycerate = phosphoenolpyruvate + H2O</text>
        <dbReference type="Rhea" id="RHEA:10164"/>
        <dbReference type="ChEBI" id="CHEBI:15377"/>
        <dbReference type="ChEBI" id="CHEBI:58289"/>
        <dbReference type="ChEBI" id="CHEBI:58702"/>
        <dbReference type="EC" id="4.2.1.11"/>
    </reaction>
</comment>
<dbReference type="InterPro" id="IPR000941">
    <property type="entry name" value="Enolase"/>
</dbReference>
<dbReference type="PANTHER" id="PTHR11902:SF1">
    <property type="entry name" value="ENOLASE"/>
    <property type="match status" value="1"/>
</dbReference>
<dbReference type="InterPro" id="IPR029017">
    <property type="entry name" value="Enolase-like_N"/>
</dbReference>
<dbReference type="RefSeq" id="WP_188486264.1">
    <property type="nucleotide sequence ID" value="NZ_BMCS01000001.1"/>
</dbReference>
<feature type="binding site" evidence="9">
    <location>
        <position position="164"/>
    </location>
    <ligand>
        <name>(2R)-2-phosphoglycerate</name>
        <dbReference type="ChEBI" id="CHEBI:58289"/>
    </ligand>
</feature>
<evidence type="ECO:0000256" key="4">
    <source>
        <dbReference type="ARBA" id="ARBA00017068"/>
    </source>
</evidence>
<dbReference type="SFLD" id="SFLDG00178">
    <property type="entry name" value="enolase"/>
    <property type="match status" value="1"/>
</dbReference>
<evidence type="ECO:0000313" key="13">
    <source>
        <dbReference type="Proteomes" id="UP000632454"/>
    </source>
</evidence>
<evidence type="ECO:0000259" key="10">
    <source>
        <dbReference type="SMART" id="SM01192"/>
    </source>
</evidence>
<dbReference type="NCBIfam" id="TIGR01060">
    <property type="entry name" value="eno"/>
    <property type="match status" value="1"/>
</dbReference>
<proteinExistence type="inferred from homology"/>
<dbReference type="SFLD" id="SFLDF00002">
    <property type="entry name" value="enolase"/>
    <property type="match status" value="1"/>
</dbReference>
<dbReference type="SMART" id="SM01192">
    <property type="entry name" value="Enolase_C"/>
    <property type="match status" value="1"/>
</dbReference>
<dbReference type="Proteomes" id="UP000632454">
    <property type="component" value="Unassembled WGS sequence"/>
</dbReference>
<keyword evidence="8 9" id="KW-0456">Lyase</keyword>
<feature type="binding site" evidence="9">
    <location>
        <position position="367"/>
    </location>
    <ligand>
        <name>(2R)-2-phosphoglycerate</name>
        <dbReference type="ChEBI" id="CHEBI:58289"/>
    </ligand>
</feature>
<comment type="similarity">
    <text evidence="2 9">Belongs to the enolase family.</text>
</comment>
<comment type="function">
    <text evidence="9">Catalyzes the reversible conversion of 2-phosphoglycerate (2-PG) into phosphoenolpyruvate (PEP). It is essential for the degradation of carbohydrates via glycolysis.</text>
</comment>
<evidence type="ECO:0000259" key="11">
    <source>
        <dbReference type="SMART" id="SM01193"/>
    </source>
</evidence>
<feature type="binding site" evidence="9">
    <location>
        <position position="388"/>
    </location>
    <ligand>
        <name>(2R)-2-phosphoglycerate</name>
        <dbReference type="ChEBI" id="CHEBI:58289"/>
    </ligand>
</feature>
<evidence type="ECO:0000256" key="5">
    <source>
        <dbReference type="ARBA" id="ARBA00022525"/>
    </source>
</evidence>
<feature type="binding site" evidence="9">
    <location>
        <position position="366"/>
    </location>
    <ligand>
        <name>(2R)-2-phosphoglycerate</name>
        <dbReference type="ChEBI" id="CHEBI:58289"/>
    </ligand>
</feature>
<evidence type="ECO:0000256" key="1">
    <source>
        <dbReference type="ARBA" id="ARBA00005031"/>
    </source>
</evidence>
<evidence type="ECO:0000313" key="12">
    <source>
        <dbReference type="EMBL" id="GGF10467.1"/>
    </source>
</evidence>
<dbReference type="PRINTS" id="PR00148">
    <property type="entry name" value="ENOLASE"/>
</dbReference>
<dbReference type="Pfam" id="PF03952">
    <property type="entry name" value="Enolase_N"/>
    <property type="match status" value="1"/>
</dbReference>
<dbReference type="Pfam" id="PF00113">
    <property type="entry name" value="Enolase_C"/>
    <property type="match status" value="1"/>
</dbReference>
<evidence type="ECO:0000256" key="3">
    <source>
        <dbReference type="ARBA" id="ARBA00012058"/>
    </source>
</evidence>
<evidence type="ECO:0000256" key="6">
    <source>
        <dbReference type="ARBA" id="ARBA00022842"/>
    </source>
</evidence>
<dbReference type="PANTHER" id="PTHR11902">
    <property type="entry name" value="ENOLASE"/>
    <property type="match status" value="1"/>
</dbReference>
<keyword evidence="5 9" id="KW-0964">Secreted</keyword>
<dbReference type="CDD" id="cd03313">
    <property type="entry name" value="enolase"/>
    <property type="match status" value="1"/>
</dbReference>
<accession>A0ABQ1U673</accession>
<keyword evidence="7 9" id="KW-0324">Glycolysis</keyword>
<feature type="binding site" evidence="9">
    <location>
        <position position="337"/>
    </location>
    <ligand>
        <name>(2R)-2-phosphoglycerate</name>
        <dbReference type="ChEBI" id="CHEBI:58289"/>
    </ligand>
</feature>
<dbReference type="SUPFAM" id="SSF54826">
    <property type="entry name" value="Enolase N-terminal domain-like"/>
    <property type="match status" value="1"/>
</dbReference>
<dbReference type="InterPro" id="IPR020811">
    <property type="entry name" value="Enolase_N"/>
</dbReference>
<reference evidence="13" key="1">
    <citation type="journal article" date="2019" name="Int. J. Syst. Evol. Microbiol.">
        <title>The Global Catalogue of Microorganisms (GCM) 10K type strain sequencing project: providing services to taxonomists for standard genome sequencing and annotation.</title>
        <authorList>
            <consortium name="The Broad Institute Genomics Platform"/>
            <consortium name="The Broad Institute Genome Sequencing Center for Infectious Disease"/>
            <person name="Wu L."/>
            <person name="Ma J."/>
        </authorList>
    </citation>
    <scope>NUCLEOTIDE SEQUENCE [LARGE SCALE GENOMIC DNA]</scope>
    <source>
        <strain evidence="13">CCM 7855</strain>
    </source>
</reference>
<keyword evidence="6 9" id="KW-0460">Magnesium</keyword>
<keyword evidence="9" id="KW-0479">Metal-binding</keyword>
<comment type="pathway">
    <text evidence="1 9">Carbohydrate degradation; glycolysis; pyruvate from D-glyceraldehyde 3-phosphate: step 4/5.</text>
</comment>
<feature type="active site" description="Proton donor" evidence="9">
    <location>
        <position position="206"/>
    </location>
</feature>
<comment type="caution">
    <text evidence="12">The sequence shown here is derived from an EMBL/GenBank/DDBJ whole genome shotgun (WGS) entry which is preliminary data.</text>
</comment>
<keyword evidence="13" id="KW-1185">Reference proteome</keyword>
<keyword evidence="9" id="KW-0963">Cytoplasm</keyword>
<dbReference type="InterPro" id="IPR036849">
    <property type="entry name" value="Enolase-like_C_sf"/>
</dbReference>
<dbReference type="Gene3D" id="3.30.390.10">
    <property type="entry name" value="Enolase-like, N-terminal domain"/>
    <property type="match status" value="1"/>
</dbReference>
<organism evidence="12 13">
    <name type="scientific">Williamsia phyllosphaerae</name>
    <dbReference type="NCBI Taxonomy" id="885042"/>
    <lineage>
        <taxon>Bacteria</taxon>
        <taxon>Bacillati</taxon>
        <taxon>Actinomycetota</taxon>
        <taxon>Actinomycetes</taxon>
        <taxon>Mycobacteriales</taxon>
        <taxon>Nocardiaceae</taxon>
        <taxon>Williamsia</taxon>
    </lineage>
</organism>
<evidence type="ECO:0000256" key="7">
    <source>
        <dbReference type="ARBA" id="ARBA00023152"/>
    </source>
</evidence>
<dbReference type="Gene3D" id="3.20.20.120">
    <property type="entry name" value="Enolase-like C-terminal domain"/>
    <property type="match status" value="1"/>
</dbReference>
<feature type="binding site" evidence="9">
    <location>
        <position position="244"/>
    </location>
    <ligand>
        <name>Mg(2+)</name>
        <dbReference type="ChEBI" id="CHEBI:18420"/>
    </ligand>
</feature>
<gene>
    <name evidence="9 12" type="primary">eno</name>
    <name evidence="12" type="ORF">GCM10007298_03030</name>
</gene>
<protein>
    <recommendedName>
        <fullName evidence="4 9">Enolase</fullName>
        <ecNumber evidence="3 9">4.2.1.11</ecNumber>
    </recommendedName>
    <alternativeName>
        <fullName evidence="9">2-phospho-D-glycerate hydro-lyase</fullName>
    </alternativeName>
    <alternativeName>
        <fullName evidence="9">2-phosphoglycerate dehydratase</fullName>
    </alternativeName>
</protein>
<comment type="subcellular location">
    <subcellularLocation>
        <location evidence="9">Cytoplasm</location>
    </subcellularLocation>
    <subcellularLocation>
        <location evidence="9">Secreted</location>
    </subcellularLocation>
    <subcellularLocation>
        <location evidence="9">Cell surface</location>
    </subcellularLocation>
    <text evidence="9">Fractions of enolase are present in both the cytoplasm and on the cell surface.</text>
</comment>
<dbReference type="HAMAP" id="MF_00318">
    <property type="entry name" value="Enolase"/>
    <property type="match status" value="1"/>
</dbReference>
<evidence type="ECO:0000256" key="8">
    <source>
        <dbReference type="ARBA" id="ARBA00023239"/>
    </source>
</evidence>
<comment type="cofactor">
    <cofactor evidence="9">
        <name>Mg(2+)</name>
        <dbReference type="ChEBI" id="CHEBI:18420"/>
    </cofactor>
    <text evidence="9">Binds a second Mg(2+) ion via substrate during catalysis.</text>
</comment>
<dbReference type="SMART" id="SM01193">
    <property type="entry name" value="Enolase_N"/>
    <property type="match status" value="1"/>
</dbReference>
<feature type="domain" description="Enolase C-terminal TIM barrel" evidence="10">
    <location>
        <begin position="140"/>
        <end position="423"/>
    </location>
</feature>
<evidence type="ECO:0000256" key="9">
    <source>
        <dbReference type="HAMAP-Rule" id="MF_00318"/>
    </source>
</evidence>